<sequence>MGELHFYKRKKKVSASLLREIFIWIFDITVVLIIAFVLVHFIGEKTSIIGESMSPTLENNDVVIINKFVYELGSPDRNDIIVFKPNGNEKLHYYIKRVIGLPGETIQIIDGKIYIDGEILEENIGTDNISNPGLASNPITLGSDEYFVLGDNRNNSEDSRFAEIGNVNINDIAGKAWFRIAPSDKIGFIE</sequence>
<dbReference type="SUPFAM" id="SSF51306">
    <property type="entry name" value="LexA/Signal peptidase"/>
    <property type="match status" value="1"/>
</dbReference>
<dbReference type="GO" id="GO:0009003">
    <property type="term" value="F:signal peptidase activity"/>
    <property type="evidence" value="ECO:0007669"/>
    <property type="project" value="UniProtKB-EC"/>
</dbReference>
<protein>
    <recommendedName>
        <fullName evidence="4 7">Signal peptidase I</fullName>
        <ecNumber evidence="4 7">3.4.21.89</ecNumber>
    </recommendedName>
</protein>
<feature type="active site" evidence="6">
    <location>
        <position position="96"/>
    </location>
</feature>
<evidence type="ECO:0000313" key="12">
    <source>
        <dbReference type="Proteomes" id="UP000247523"/>
    </source>
</evidence>
<dbReference type="PROSITE" id="PS00760">
    <property type="entry name" value="SPASE_I_2"/>
    <property type="match status" value="1"/>
</dbReference>
<dbReference type="RefSeq" id="WP_094378676.1">
    <property type="nucleotide sequence ID" value="NZ_NOKA02000073.1"/>
</dbReference>
<dbReference type="EMBL" id="QICS01000001">
    <property type="protein sequence ID" value="PXV96094.1"/>
    <property type="molecule type" value="Genomic_DNA"/>
</dbReference>
<dbReference type="EMBL" id="NOKA02000073">
    <property type="protein sequence ID" value="RDY29076.1"/>
    <property type="molecule type" value="Genomic_DNA"/>
</dbReference>
<dbReference type="GO" id="GO:0005886">
    <property type="term" value="C:plasma membrane"/>
    <property type="evidence" value="ECO:0007669"/>
    <property type="project" value="UniProtKB-SubCell"/>
</dbReference>
<evidence type="ECO:0000256" key="4">
    <source>
        <dbReference type="ARBA" id="ARBA00013208"/>
    </source>
</evidence>
<dbReference type="NCBIfam" id="TIGR02227">
    <property type="entry name" value="sigpep_I_bact"/>
    <property type="match status" value="1"/>
</dbReference>
<dbReference type="CDD" id="cd06530">
    <property type="entry name" value="S26_SPase_I"/>
    <property type="match status" value="1"/>
</dbReference>
<dbReference type="PRINTS" id="PR00727">
    <property type="entry name" value="LEADERPTASE"/>
</dbReference>
<evidence type="ECO:0000256" key="5">
    <source>
        <dbReference type="ARBA" id="ARBA00022801"/>
    </source>
</evidence>
<dbReference type="GO" id="GO:0006465">
    <property type="term" value="P:signal peptide processing"/>
    <property type="evidence" value="ECO:0007669"/>
    <property type="project" value="InterPro"/>
</dbReference>
<feature type="transmembrane region" description="Helical" evidence="7">
    <location>
        <begin position="21"/>
        <end position="43"/>
    </location>
</feature>
<evidence type="ECO:0000256" key="3">
    <source>
        <dbReference type="ARBA" id="ARBA00009370"/>
    </source>
</evidence>
<dbReference type="PANTHER" id="PTHR43390">
    <property type="entry name" value="SIGNAL PEPTIDASE I"/>
    <property type="match status" value="1"/>
</dbReference>
<evidence type="ECO:0000256" key="6">
    <source>
        <dbReference type="PIRSR" id="PIRSR600223-1"/>
    </source>
</evidence>
<dbReference type="InterPro" id="IPR019533">
    <property type="entry name" value="Peptidase_S26"/>
</dbReference>
<dbReference type="PANTHER" id="PTHR43390:SF1">
    <property type="entry name" value="CHLOROPLAST PROCESSING PEPTIDASE"/>
    <property type="match status" value="1"/>
</dbReference>
<dbReference type="InterPro" id="IPR019758">
    <property type="entry name" value="Pept_S26A_signal_pept_1_CS"/>
</dbReference>
<dbReference type="Gene3D" id="2.10.109.10">
    <property type="entry name" value="Umud Fragment, subunit A"/>
    <property type="match status" value="1"/>
</dbReference>
<keyword evidence="5 7" id="KW-0378">Hydrolase</keyword>
<feature type="domain" description="Peptidase S26" evidence="8">
    <location>
        <begin position="24"/>
        <end position="180"/>
    </location>
</feature>
<dbReference type="OrthoDB" id="9802919at2"/>
<proteinExistence type="inferred from homology"/>
<dbReference type="Proteomes" id="UP000216411">
    <property type="component" value="Unassembled WGS sequence"/>
</dbReference>
<reference evidence="10" key="3">
    <citation type="submission" date="2018-07" db="EMBL/GenBank/DDBJ databases">
        <authorList>
            <person name="Quirk P.G."/>
            <person name="Krulwich T.A."/>
        </authorList>
    </citation>
    <scope>NUCLEOTIDE SEQUENCE</scope>
    <source>
        <strain evidence="10">CCRI-19302</strain>
    </source>
</reference>
<dbReference type="PROSITE" id="PS00761">
    <property type="entry name" value="SPASE_I_3"/>
    <property type="match status" value="1"/>
</dbReference>
<dbReference type="InterPro" id="IPR036286">
    <property type="entry name" value="LexA/Signal_pep-like_sf"/>
</dbReference>
<name>A0A255I9H5_9FIRM</name>
<organism evidence="10 11">
    <name type="scientific">Lachnotalea glycerini</name>
    <dbReference type="NCBI Taxonomy" id="1763509"/>
    <lineage>
        <taxon>Bacteria</taxon>
        <taxon>Bacillati</taxon>
        <taxon>Bacillota</taxon>
        <taxon>Clostridia</taxon>
        <taxon>Lachnospirales</taxon>
        <taxon>Lachnospiraceae</taxon>
        <taxon>Lachnotalea</taxon>
    </lineage>
</organism>
<evidence type="ECO:0000313" key="9">
    <source>
        <dbReference type="EMBL" id="PXV96094.1"/>
    </source>
</evidence>
<dbReference type="Pfam" id="PF10502">
    <property type="entry name" value="Peptidase_S26"/>
    <property type="match status" value="1"/>
</dbReference>
<keyword evidence="11" id="KW-1185">Reference proteome</keyword>
<reference evidence="10 11" key="1">
    <citation type="journal article" date="2017" name="Genome Announc.">
        <title>Draft Genome Sequence of a Sporulating and Motile Strain of Lachnotalea glycerini Isolated from Water in Quebec City, Canada.</title>
        <authorList>
            <person name="Maheux A.F."/>
            <person name="Boudreau D.K."/>
            <person name="Berube E."/>
            <person name="Boissinot M."/>
            <person name="Raymond F."/>
            <person name="Brodeur S."/>
            <person name="Corbeil J."/>
            <person name="Isabel S."/>
            <person name="Omar R.F."/>
            <person name="Bergeron M.G."/>
        </authorList>
    </citation>
    <scope>NUCLEOTIDE SEQUENCE [LARGE SCALE GENOMIC DNA]</scope>
    <source>
        <strain evidence="10 11">CCRI-19302</strain>
    </source>
</reference>
<evidence type="ECO:0000256" key="2">
    <source>
        <dbReference type="ARBA" id="ARBA00004401"/>
    </source>
</evidence>
<comment type="caution">
    <text evidence="10">The sequence shown here is derived from an EMBL/GenBank/DDBJ whole genome shotgun (WGS) entry which is preliminary data.</text>
</comment>
<dbReference type="GO" id="GO:0004252">
    <property type="term" value="F:serine-type endopeptidase activity"/>
    <property type="evidence" value="ECO:0007669"/>
    <property type="project" value="InterPro"/>
</dbReference>
<evidence type="ECO:0000256" key="7">
    <source>
        <dbReference type="RuleBase" id="RU362042"/>
    </source>
</evidence>
<evidence type="ECO:0000259" key="8">
    <source>
        <dbReference type="Pfam" id="PF10502"/>
    </source>
</evidence>
<accession>A0A255I9H5</accession>
<comment type="catalytic activity">
    <reaction evidence="1 7">
        <text>Cleavage of hydrophobic, N-terminal signal or leader sequences from secreted and periplasmic proteins.</text>
        <dbReference type="EC" id="3.4.21.89"/>
    </reaction>
</comment>
<dbReference type="EC" id="3.4.21.89" evidence="4 7"/>
<keyword evidence="7" id="KW-0645">Protease</keyword>
<comment type="subcellular location">
    <subcellularLocation>
        <location evidence="2">Cell membrane</location>
        <topology evidence="2">Single-pass type II membrane protein</topology>
    </subcellularLocation>
    <subcellularLocation>
        <location evidence="7">Membrane</location>
        <topology evidence="7">Single-pass type II membrane protein</topology>
    </subcellularLocation>
</comment>
<gene>
    <name evidence="10" type="primary">lepB</name>
    <name evidence="9" type="ORF">C8E03_101727</name>
    <name evidence="10" type="ORF">CG710_018900</name>
</gene>
<dbReference type="InterPro" id="IPR000223">
    <property type="entry name" value="Pept_S26A_signal_pept_1"/>
</dbReference>
<evidence type="ECO:0000256" key="1">
    <source>
        <dbReference type="ARBA" id="ARBA00000677"/>
    </source>
</evidence>
<feature type="active site" evidence="6">
    <location>
        <position position="52"/>
    </location>
</feature>
<comment type="similarity">
    <text evidence="3 7">Belongs to the peptidase S26 family.</text>
</comment>
<keyword evidence="7" id="KW-0472">Membrane</keyword>
<evidence type="ECO:0000313" key="10">
    <source>
        <dbReference type="EMBL" id="RDY29076.1"/>
    </source>
</evidence>
<keyword evidence="7" id="KW-0812">Transmembrane</keyword>
<dbReference type="AlphaFoldDB" id="A0A255I9H5"/>
<dbReference type="Proteomes" id="UP000247523">
    <property type="component" value="Unassembled WGS sequence"/>
</dbReference>
<dbReference type="InterPro" id="IPR019757">
    <property type="entry name" value="Pept_S26A_signal_pept_1_Lys-AS"/>
</dbReference>
<reference evidence="9 12" key="2">
    <citation type="submission" date="2018-05" db="EMBL/GenBank/DDBJ databases">
        <title>Genomic Encyclopedia of Type Strains, Phase IV (KMG-IV): sequencing the most valuable type-strain genomes for metagenomic binning, comparative biology and taxonomic classification.</title>
        <authorList>
            <person name="Goeker M."/>
        </authorList>
    </citation>
    <scope>NUCLEOTIDE SEQUENCE [LARGE SCALE GENOMIC DNA]</scope>
    <source>
        <strain evidence="9 12">DSM 28816</strain>
    </source>
</reference>
<evidence type="ECO:0000313" key="11">
    <source>
        <dbReference type="Proteomes" id="UP000216411"/>
    </source>
</evidence>
<keyword evidence="7" id="KW-1133">Transmembrane helix</keyword>